<sequence length="75" mass="7540">MGTALALDSFQPEPKSALGGCGVGFRPAPGVPGDTPPPGRPPSQPVLLGPGGGGRNCRLVPEVSPGETAARRLRR</sequence>
<reference evidence="2 3" key="1">
    <citation type="submission" date="2013-11" db="EMBL/GenBank/DDBJ databases">
        <title>The Damaraland mole rat (Fukomys damarensis) genome and evolution of African mole rats.</title>
        <authorList>
            <person name="Gladyshev V.N."/>
            <person name="Fang X."/>
        </authorList>
    </citation>
    <scope>NUCLEOTIDE SEQUENCE [LARGE SCALE GENOMIC DNA]</scope>
    <source>
        <tissue evidence="2">Liver</tissue>
    </source>
</reference>
<dbReference type="EMBL" id="KN123762">
    <property type="protein sequence ID" value="KFO23509.1"/>
    <property type="molecule type" value="Genomic_DNA"/>
</dbReference>
<organism evidence="2 3">
    <name type="scientific">Fukomys damarensis</name>
    <name type="common">Damaraland mole rat</name>
    <name type="synonym">Cryptomys damarensis</name>
    <dbReference type="NCBI Taxonomy" id="885580"/>
    <lineage>
        <taxon>Eukaryota</taxon>
        <taxon>Metazoa</taxon>
        <taxon>Chordata</taxon>
        <taxon>Craniata</taxon>
        <taxon>Vertebrata</taxon>
        <taxon>Euteleostomi</taxon>
        <taxon>Mammalia</taxon>
        <taxon>Eutheria</taxon>
        <taxon>Euarchontoglires</taxon>
        <taxon>Glires</taxon>
        <taxon>Rodentia</taxon>
        <taxon>Hystricomorpha</taxon>
        <taxon>Bathyergidae</taxon>
        <taxon>Fukomys</taxon>
    </lineage>
</organism>
<feature type="region of interest" description="Disordered" evidence="1">
    <location>
        <begin position="1"/>
        <end position="75"/>
    </location>
</feature>
<evidence type="ECO:0000313" key="2">
    <source>
        <dbReference type="EMBL" id="KFO23509.1"/>
    </source>
</evidence>
<dbReference type="Proteomes" id="UP000028990">
    <property type="component" value="Unassembled WGS sequence"/>
</dbReference>
<protein>
    <submittedName>
        <fullName evidence="2">Uncharacterized protein</fullName>
    </submittedName>
</protein>
<feature type="compositionally biased region" description="Pro residues" evidence="1">
    <location>
        <begin position="34"/>
        <end position="44"/>
    </location>
</feature>
<evidence type="ECO:0000313" key="3">
    <source>
        <dbReference type="Proteomes" id="UP000028990"/>
    </source>
</evidence>
<evidence type="ECO:0000256" key="1">
    <source>
        <dbReference type="SAM" id="MobiDB-lite"/>
    </source>
</evidence>
<name>A0A091CV79_FUKDA</name>
<proteinExistence type="predicted"/>
<dbReference type="AlphaFoldDB" id="A0A091CV79"/>
<gene>
    <name evidence="2" type="ORF">H920_15081</name>
</gene>
<keyword evidence="3" id="KW-1185">Reference proteome</keyword>
<accession>A0A091CV79</accession>